<comment type="similarity">
    <text evidence="1">Belongs to the protein-tyrosine phosphatase family. Non-receptor class dual specificity subfamily.</text>
</comment>
<evidence type="ECO:0000256" key="2">
    <source>
        <dbReference type="ARBA" id="ARBA00022801"/>
    </source>
</evidence>
<dbReference type="InterPro" id="IPR016130">
    <property type="entry name" value="Tyr_Pase_AS"/>
</dbReference>
<evidence type="ECO:0000313" key="9">
    <source>
        <dbReference type="Proteomes" id="UP000194127"/>
    </source>
</evidence>
<evidence type="ECO:0000256" key="5">
    <source>
        <dbReference type="ARBA" id="ARBA00048336"/>
    </source>
</evidence>
<evidence type="ECO:0000313" key="8">
    <source>
        <dbReference type="EMBL" id="OSX64444.1"/>
    </source>
</evidence>
<comment type="catalytic activity">
    <reaction evidence="5">
        <text>O-phospho-L-threonyl-[protein] + H2O = L-threonyl-[protein] + phosphate</text>
        <dbReference type="Rhea" id="RHEA:47004"/>
        <dbReference type="Rhea" id="RHEA-COMP:11060"/>
        <dbReference type="Rhea" id="RHEA-COMP:11605"/>
        <dbReference type="ChEBI" id="CHEBI:15377"/>
        <dbReference type="ChEBI" id="CHEBI:30013"/>
        <dbReference type="ChEBI" id="CHEBI:43474"/>
        <dbReference type="ChEBI" id="CHEBI:61977"/>
        <dbReference type="EC" id="3.1.3.16"/>
    </reaction>
</comment>
<dbReference type="PROSITE" id="PS50056">
    <property type="entry name" value="TYR_PHOSPHATASE_2"/>
    <property type="match status" value="1"/>
</dbReference>
<keyword evidence="3" id="KW-0904">Protein phosphatase</keyword>
<dbReference type="GO" id="GO:0005829">
    <property type="term" value="C:cytosol"/>
    <property type="evidence" value="ECO:0007669"/>
    <property type="project" value="TreeGrafter"/>
</dbReference>
<dbReference type="GO" id="GO:0004725">
    <property type="term" value="F:protein tyrosine phosphatase activity"/>
    <property type="evidence" value="ECO:0007669"/>
    <property type="project" value="TreeGrafter"/>
</dbReference>
<dbReference type="EMBL" id="KZ110594">
    <property type="protein sequence ID" value="OSX64444.1"/>
    <property type="molecule type" value="Genomic_DNA"/>
</dbReference>
<dbReference type="PROSITE" id="PS50054">
    <property type="entry name" value="TYR_PHOSPHATASE_DUAL"/>
    <property type="match status" value="1"/>
</dbReference>
<proteinExistence type="inferred from homology"/>
<feature type="domain" description="Tyrosine-protein phosphatase" evidence="6">
    <location>
        <begin position="32"/>
        <end position="177"/>
    </location>
</feature>
<dbReference type="GO" id="GO:0007165">
    <property type="term" value="P:signal transduction"/>
    <property type="evidence" value="ECO:0007669"/>
    <property type="project" value="TreeGrafter"/>
</dbReference>
<gene>
    <name evidence="8" type="ORF">POSPLADRAFT_1137831</name>
</gene>
<keyword evidence="2" id="KW-0378">Hydrolase</keyword>
<protein>
    <submittedName>
        <fullName evidence="8">Uncharacterized protein</fullName>
    </submittedName>
</protein>
<dbReference type="PANTHER" id="PTHR45948">
    <property type="entry name" value="DUAL SPECIFICITY PROTEIN PHOSPHATASE DDB_G0269404-RELATED"/>
    <property type="match status" value="1"/>
</dbReference>
<feature type="domain" description="Tyrosine specific protein phosphatases" evidence="7">
    <location>
        <begin position="92"/>
        <end position="155"/>
    </location>
</feature>
<dbReference type="SMART" id="SM00195">
    <property type="entry name" value="DSPc"/>
    <property type="match status" value="1"/>
</dbReference>
<dbReference type="Pfam" id="PF00782">
    <property type="entry name" value="DSPc"/>
    <property type="match status" value="1"/>
</dbReference>
<dbReference type="GO" id="GO:0004722">
    <property type="term" value="F:protein serine/threonine phosphatase activity"/>
    <property type="evidence" value="ECO:0007669"/>
    <property type="project" value="UniProtKB-EC"/>
</dbReference>
<reference evidence="8 9" key="1">
    <citation type="submission" date="2017-04" db="EMBL/GenBank/DDBJ databases">
        <title>Genome Sequence of the Model Brown-Rot Fungus Postia placenta SB12.</title>
        <authorList>
            <consortium name="DOE Joint Genome Institute"/>
            <person name="Gaskell J."/>
            <person name="Kersten P."/>
            <person name="Larrondo L.F."/>
            <person name="Canessa P."/>
            <person name="Martinez D."/>
            <person name="Hibbett D."/>
            <person name="Schmoll M."/>
            <person name="Kubicek C.P."/>
            <person name="Martinez A.T."/>
            <person name="Yadav J."/>
            <person name="Master E."/>
            <person name="Magnuson J.K."/>
            <person name="James T."/>
            <person name="Yaver D."/>
            <person name="Berka R."/>
            <person name="Labutti K."/>
            <person name="Lipzen A."/>
            <person name="Aerts A."/>
            <person name="Barry K."/>
            <person name="Henrissat B."/>
            <person name="Blanchette R."/>
            <person name="Grigoriev I."/>
            <person name="Cullen D."/>
        </authorList>
    </citation>
    <scope>NUCLEOTIDE SEQUENCE [LARGE SCALE GENOMIC DNA]</scope>
    <source>
        <strain evidence="8 9">MAD-698-R-SB12</strain>
    </source>
</reference>
<dbReference type="PROSITE" id="PS00383">
    <property type="entry name" value="TYR_PHOSPHATASE_1"/>
    <property type="match status" value="1"/>
</dbReference>
<evidence type="ECO:0000259" key="7">
    <source>
        <dbReference type="PROSITE" id="PS50056"/>
    </source>
</evidence>
<evidence type="ECO:0000259" key="6">
    <source>
        <dbReference type="PROSITE" id="PS50054"/>
    </source>
</evidence>
<dbReference type="RefSeq" id="XP_024341238.1">
    <property type="nucleotide sequence ID" value="XM_024484840.1"/>
</dbReference>
<dbReference type="Gene3D" id="3.90.190.10">
    <property type="entry name" value="Protein tyrosine phosphatase superfamily"/>
    <property type="match status" value="1"/>
</dbReference>
<sequence>MLAFSSPGVQSSLVVKSAATIRPSDRLVVGRDASLIVPRLYLSNLLTAEDEQQLTALGITHVVSVIEHPPNLPKSLPHLRTLHIPITDSMGSDLLRHLDETTAFIRAALAEDPRNNVLVHCFVGMSRSATVVCAFLIATTSMNAADAIGFVASKRCVASPNIGFRRQLEEYSARFHPPPPRVSHRIAKVSGVLVERLRWWKSGPTAGAPIAGAEQVIRTVATEETVHDGCL</sequence>
<keyword evidence="9" id="KW-1185">Reference proteome</keyword>
<dbReference type="InterPro" id="IPR000340">
    <property type="entry name" value="Dual-sp_phosphatase_cat-dom"/>
</dbReference>
<comment type="catalytic activity">
    <reaction evidence="4">
        <text>O-phospho-L-seryl-[protein] + H2O = L-seryl-[protein] + phosphate</text>
        <dbReference type="Rhea" id="RHEA:20629"/>
        <dbReference type="Rhea" id="RHEA-COMP:9863"/>
        <dbReference type="Rhea" id="RHEA-COMP:11604"/>
        <dbReference type="ChEBI" id="CHEBI:15377"/>
        <dbReference type="ChEBI" id="CHEBI:29999"/>
        <dbReference type="ChEBI" id="CHEBI:43474"/>
        <dbReference type="ChEBI" id="CHEBI:83421"/>
        <dbReference type="EC" id="3.1.3.16"/>
    </reaction>
</comment>
<dbReference type="PANTHER" id="PTHR45948:SF2">
    <property type="entry name" value="DUAL SPECIFICITY PROTEIN PHOSPHATASE"/>
    <property type="match status" value="1"/>
</dbReference>
<evidence type="ECO:0000256" key="3">
    <source>
        <dbReference type="ARBA" id="ARBA00022912"/>
    </source>
</evidence>
<evidence type="ECO:0000256" key="1">
    <source>
        <dbReference type="ARBA" id="ARBA00008601"/>
    </source>
</evidence>
<dbReference type="OrthoDB" id="2017893at2759"/>
<evidence type="ECO:0000256" key="4">
    <source>
        <dbReference type="ARBA" id="ARBA00047761"/>
    </source>
</evidence>
<dbReference type="CDD" id="cd14498">
    <property type="entry name" value="DSP"/>
    <property type="match status" value="1"/>
</dbReference>
<dbReference type="InterPro" id="IPR029021">
    <property type="entry name" value="Prot-tyrosine_phosphatase-like"/>
</dbReference>
<dbReference type="InterPro" id="IPR000387">
    <property type="entry name" value="Tyr_Pase_dom"/>
</dbReference>
<dbReference type="AlphaFoldDB" id="A0A1X6N783"/>
<dbReference type="SUPFAM" id="SSF52799">
    <property type="entry name" value="(Phosphotyrosine protein) phosphatases II"/>
    <property type="match status" value="1"/>
</dbReference>
<dbReference type="Proteomes" id="UP000194127">
    <property type="component" value="Unassembled WGS sequence"/>
</dbReference>
<dbReference type="STRING" id="670580.A0A1X6N783"/>
<dbReference type="InterPro" id="IPR020422">
    <property type="entry name" value="TYR_PHOSPHATASE_DUAL_dom"/>
</dbReference>
<organism evidence="8 9">
    <name type="scientific">Postia placenta MAD-698-R-SB12</name>
    <dbReference type="NCBI Taxonomy" id="670580"/>
    <lineage>
        <taxon>Eukaryota</taxon>
        <taxon>Fungi</taxon>
        <taxon>Dikarya</taxon>
        <taxon>Basidiomycota</taxon>
        <taxon>Agaricomycotina</taxon>
        <taxon>Agaricomycetes</taxon>
        <taxon>Polyporales</taxon>
        <taxon>Adustoporiaceae</taxon>
        <taxon>Rhodonia</taxon>
    </lineage>
</organism>
<name>A0A1X6N783_9APHY</name>
<accession>A0A1X6N783</accession>
<dbReference type="GeneID" id="36329789"/>